<comment type="pathway">
    <text evidence="2">Photosynthesis; photorespiration; glycine from 2-phosphoglycolate: step 2/3.</text>
</comment>
<organism evidence="8 9">
    <name type="scientific">Lactuca saligna</name>
    <name type="common">Willowleaf lettuce</name>
    <dbReference type="NCBI Taxonomy" id="75948"/>
    <lineage>
        <taxon>Eukaryota</taxon>
        <taxon>Viridiplantae</taxon>
        <taxon>Streptophyta</taxon>
        <taxon>Embryophyta</taxon>
        <taxon>Tracheophyta</taxon>
        <taxon>Spermatophyta</taxon>
        <taxon>Magnoliopsida</taxon>
        <taxon>eudicotyledons</taxon>
        <taxon>Gunneridae</taxon>
        <taxon>Pentapetalae</taxon>
        <taxon>asterids</taxon>
        <taxon>campanulids</taxon>
        <taxon>Asterales</taxon>
        <taxon>Asteraceae</taxon>
        <taxon>Cichorioideae</taxon>
        <taxon>Cichorieae</taxon>
        <taxon>Lactucinae</taxon>
        <taxon>Lactuca</taxon>
    </lineage>
</organism>
<keyword evidence="4" id="KW-0285">Flavoprotein</keyword>
<dbReference type="AlphaFoldDB" id="A0AA35YNI5"/>
<dbReference type="GO" id="GO:0009854">
    <property type="term" value="P:oxidative photosynthetic carbon pathway"/>
    <property type="evidence" value="ECO:0007669"/>
    <property type="project" value="UniProtKB-KW"/>
</dbReference>
<proteinExistence type="predicted"/>
<evidence type="ECO:0000256" key="2">
    <source>
        <dbReference type="ARBA" id="ARBA00004923"/>
    </source>
</evidence>
<evidence type="ECO:0000313" key="8">
    <source>
        <dbReference type="EMBL" id="CAI9277097.1"/>
    </source>
</evidence>
<dbReference type="EMBL" id="OX465079">
    <property type="protein sequence ID" value="CAI9277097.1"/>
    <property type="molecule type" value="Genomic_DNA"/>
</dbReference>
<dbReference type="GO" id="GO:0003973">
    <property type="term" value="F:(S)-2-hydroxy-acid oxidase activity"/>
    <property type="evidence" value="ECO:0007669"/>
    <property type="project" value="UniProtKB-EC"/>
</dbReference>
<dbReference type="Pfam" id="PF01070">
    <property type="entry name" value="FMN_dh"/>
    <property type="match status" value="1"/>
</dbReference>
<evidence type="ECO:0000313" key="9">
    <source>
        <dbReference type="Proteomes" id="UP001177003"/>
    </source>
</evidence>
<evidence type="ECO:0000256" key="4">
    <source>
        <dbReference type="ARBA" id="ARBA00022630"/>
    </source>
</evidence>
<reference evidence="8" key="1">
    <citation type="submission" date="2023-04" db="EMBL/GenBank/DDBJ databases">
        <authorList>
            <person name="Vijverberg K."/>
            <person name="Xiong W."/>
            <person name="Schranz E."/>
        </authorList>
    </citation>
    <scope>NUCLEOTIDE SEQUENCE</scope>
</reference>
<dbReference type="SUPFAM" id="SSF51395">
    <property type="entry name" value="FMN-linked oxidoreductases"/>
    <property type="match status" value="1"/>
</dbReference>
<gene>
    <name evidence="8" type="ORF">LSALG_LOCUS17040</name>
</gene>
<dbReference type="InterPro" id="IPR000262">
    <property type="entry name" value="FMN-dep_DH"/>
</dbReference>
<evidence type="ECO:0000256" key="6">
    <source>
        <dbReference type="ARBA" id="ARBA00036241"/>
    </source>
</evidence>
<dbReference type="Gene3D" id="3.20.20.70">
    <property type="entry name" value="Aldolase class I"/>
    <property type="match status" value="1"/>
</dbReference>
<dbReference type="PANTHER" id="PTHR10578:SF107">
    <property type="entry name" value="2-HYDROXYACID OXIDASE 1"/>
    <property type="match status" value="1"/>
</dbReference>
<keyword evidence="3" id="KW-0323">Glycolate pathway</keyword>
<evidence type="ECO:0000256" key="5">
    <source>
        <dbReference type="ARBA" id="ARBA00022643"/>
    </source>
</evidence>
<dbReference type="Proteomes" id="UP001177003">
    <property type="component" value="Chromosome 3"/>
</dbReference>
<name>A0AA35YNI5_LACSI</name>
<dbReference type="PANTHER" id="PTHR10578">
    <property type="entry name" value="S -2-HYDROXY-ACID OXIDASE-RELATED"/>
    <property type="match status" value="1"/>
</dbReference>
<dbReference type="InterPro" id="IPR013785">
    <property type="entry name" value="Aldolase_TIM"/>
</dbReference>
<keyword evidence="5" id="KW-0288">FMN</keyword>
<accession>A0AA35YNI5</accession>
<comment type="catalytic activity">
    <reaction evidence="6">
        <text>glycolate + O2 = glyoxylate + H2O2</text>
        <dbReference type="Rhea" id="RHEA:25311"/>
        <dbReference type="ChEBI" id="CHEBI:15379"/>
        <dbReference type="ChEBI" id="CHEBI:16240"/>
        <dbReference type="ChEBI" id="CHEBI:29805"/>
        <dbReference type="ChEBI" id="CHEBI:36655"/>
        <dbReference type="EC" id="1.1.3.15"/>
    </reaction>
    <physiologicalReaction direction="left-to-right" evidence="6">
        <dbReference type="Rhea" id="RHEA:25312"/>
    </physiologicalReaction>
</comment>
<sequence length="185" mass="21745">MQKREAKLVECWSKPIGMQSLRSVDHAWNRSNIGGDKKRDSLIEYIHMITSYMFYMENGSCLMNMPLRTNFIPLLERVEDADQGLQLIDLKSMSEFSFASNMEITNVTEYEALEKQKLPMMIYDYYASGAEAQWNLMENRNALSKILFQTRILIDLSKIIYDHNNFRLQDFNAYHGCTYNYEENG</sequence>
<comment type="cofactor">
    <cofactor evidence="1">
        <name>FMN</name>
        <dbReference type="ChEBI" id="CHEBI:58210"/>
    </cofactor>
</comment>
<protein>
    <recommendedName>
        <fullName evidence="7">FMN-dependent dehydrogenase domain-containing protein</fullName>
    </recommendedName>
</protein>
<feature type="domain" description="FMN-dependent dehydrogenase" evidence="7">
    <location>
        <begin position="115"/>
        <end position="159"/>
    </location>
</feature>
<evidence type="ECO:0000256" key="3">
    <source>
        <dbReference type="ARBA" id="ARBA00022594"/>
    </source>
</evidence>
<keyword evidence="9" id="KW-1185">Reference proteome</keyword>
<evidence type="ECO:0000259" key="7">
    <source>
        <dbReference type="Pfam" id="PF01070"/>
    </source>
</evidence>
<evidence type="ECO:0000256" key="1">
    <source>
        <dbReference type="ARBA" id="ARBA00001917"/>
    </source>
</evidence>